<dbReference type="Pfam" id="PF13515">
    <property type="entry name" value="FUSC_2"/>
    <property type="match status" value="1"/>
</dbReference>
<evidence type="ECO:0000256" key="1">
    <source>
        <dbReference type="ARBA" id="ARBA00004141"/>
    </source>
</evidence>
<dbReference type="EMBL" id="JAAGWZ010000001">
    <property type="protein sequence ID" value="NEM89812.1"/>
    <property type="molecule type" value="Genomic_DNA"/>
</dbReference>
<keyword evidence="3 5" id="KW-1133">Transmembrane helix</keyword>
<feature type="transmembrane region" description="Helical" evidence="5">
    <location>
        <begin position="89"/>
        <end position="108"/>
    </location>
</feature>
<dbReference type="InterPro" id="IPR049453">
    <property type="entry name" value="Memb_transporter_dom"/>
</dbReference>
<evidence type="ECO:0000256" key="5">
    <source>
        <dbReference type="SAM" id="Phobius"/>
    </source>
</evidence>
<keyword evidence="4 5" id="KW-0472">Membrane</keyword>
<dbReference type="AlphaFoldDB" id="A0A7C9PKF9"/>
<name>A0A7C9PKF9_9MICO</name>
<dbReference type="Proteomes" id="UP000479756">
    <property type="component" value="Unassembled WGS sequence"/>
</dbReference>
<evidence type="ECO:0000256" key="2">
    <source>
        <dbReference type="ARBA" id="ARBA00022692"/>
    </source>
</evidence>
<evidence type="ECO:0000256" key="4">
    <source>
        <dbReference type="ARBA" id="ARBA00023136"/>
    </source>
</evidence>
<keyword evidence="8" id="KW-1185">Reference proteome</keyword>
<reference evidence="7 8" key="1">
    <citation type="journal article" date="2014" name="Int. J. Syst. Evol. Microbiol.">
        <title>Description of Galbitalea soli gen. nov., sp. nov., and Frondihabitans sucicola sp. nov.</title>
        <authorList>
            <person name="Kim S.J."/>
            <person name="Lim J.M."/>
            <person name="Ahn J.H."/>
            <person name="Weon H.Y."/>
            <person name="Hamada M."/>
            <person name="Suzuki K."/>
            <person name="Ahn T.Y."/>
            <person name="Kwon S.W."/>
        </authorList>
    </citation>
    <scope>NUCLEOTIDE SEQUENCE [LARGE SCALE GENOMIC DNA]</scope>
    <source>
        <strain evidence="7 8">NBRC 108727</strain>
    </source>
</reference>
<protein>
    <submittedName>
        <fullName evidence="7">FUSC family protein</fullName>
    </submittedName>
</protein>
<dbReference type="RefSeq" id="WP_163471427.1">
    <property type="nucleotide sequence ID" value="NZ_JAAGWZ010000001.1"/>
</dbReference>
<evidence type="ECO:0000259" key="6">
    <source>
        <dbReference type="Pfam" id="PF13515"/>
    </source>
</evidence>
<proteinExistence type="predicted"/>
<evidence type="ECO:0000313" key="7">
    <source>
        <dbReference type="EMBL" id="NEM89812.1"/>
    </source>
</evidence>
<keyword evidence="2 5" id="KW-0812">Transmembrane</keyword>
<gene>
    <name evidence="7" type="ORF">G3T37_00395</name>
</gene>
<comment type="caution">
    <text evidence="7">The sequence shown here is derived from an EMBL/GenBank/DDBJ whole genome shotgun (WGS) entry which is preliminary data.</text>
</comment>
<sequence>MKITGSLRLATRPPIIQVIKTSIAAIAAWLLSVALLHQPLPIFAAIAALLVVQPSVSQSFARGVERSLGVIAGVALAYGIGALFGRSSVIVLGVIVVALLVAWAFRLSPGSANQIPISAMLVLAIGAQTPGYAVDRIIETVLGALVALVVNAAIAPPVALAPAHLAVQRLVHDCAAALEAVADALTTEQTGEQLDALLARARELRPLRDTAQSAISAGAESLTLNARRGRHRRILERDTELFARLSILVTRIVGMSRTVHDNWDAEVVDDPTVHDIAREMRRAAHDLRIVAGDGDAALPTGPPEPPALTAPLEVLRPHPTQWMLIGSLLEDMRRVREEVLGALDEA</sequence>
<comment type="subcellular location">
    <subcellularLocation>
        <location evidence="1">Membrane</location>
        <topology evidence="1">Multi-pass membrane protein</topology>
    </subcellularLocation>
</comment>
<dbReference type="GO" id="GO:0016020">
    <property type="term" value="C:membrane"/>
    <property type="evidence" value="ECO:0007669"/>
    <property type="project" value="UniProtKB-SubCell"/>
</dbReference>
<feature type="transmembrane region" description="Helical" evidence="5">
    <location>
        <begin position="114"/>
        <end position="134"/>
    </location>
</feature>
<feature type="domain" description="Integral membrane bound transporter" evidence="6">
    <location>
        <begin position="29"/>
        <end position="150"/>
    </location>
</feature>
<accession>A0A7C9PKF9</accession>
<feature type="transmembrane region" description="Helical" evidence="5">
    <location>
        <begin position="141"/>
        <end position="160"/>
    </location>
</feature>
<feature type="transmembrane region" description="Helical" evidence="5">
    <location>
        <begin position="68"/>
        <end position="84"/>
    </location>
</feature>
<organism evidence="7 8">
    <name type="scientific">Galbitalea soli</name>
    <dbReference type="NCBI Taxonomy" id="1268042"/>
    <lineage>
        <taxon>Bacteria</taxon>
        <taxon>Bacillati</taxon>
        <taxon>Actinomycetota</taxon>
        <taxon>Actinomycetes</taxon>
        <taxon>Micrococcales</taxon>
        <taxon>Microbacteriaceae</taxon>
        <taxon>Galbitalea</taxon>
    </lineage>
</organism>
<evidence type="ECO:0000256" key="3">
    <source>
        <dbReference type="ARBA" id="ARBA00022989"/>
    </source>
</evidence>
<evidence type="ECO:0000313" key="8">
    <source>
        <dbReference type="Proteomes" id="UP000479756"/>
    </source>
</evidence>